<reference evidence="1 2" key="1">
    <citation type="submission" date="2016-07" db="EMBL/GenBank/DDBJ databases">
        <title>Pervasive Adenine N6-methylation of Active Genes in Fungi.</title>
        <authorList>
            <consortium name="DOE Joint Genome Institute"/>
            <person name="Mondo S.J."/>
            <person name="Dannebaum R.O."/>
            <person name="Kuo R.C."/>
            <person name="Labutti K."/>
            <person name="Haridas S."/>
            <person name="Kuo A."/>
            <person name="Salamov A."/>
            <person name="Ahrendt S.R."/>
            <person name="Lipzen A."/>
            <person name="Sullivan W."/>
            <person name="Andreopoulos W.B."/>
            <person name="Clum A."/>
            <person name="Lindquist E."/>
            <person name="Daum C."/>
            <person name="Ramamoorthy G.K."/>
            <person name="Gryganskyi A."/>
            <person name="Culley D."/>
            <person name="Magnuson J.K."/>
            <person name="James T.Y."/>
            <person name="O'Malley M.A."/>
            <person name="Stajich J.E."/>
            <person name="Spatafora J.W."/>
            <person name="Visel A."/>
            <person name="Grigoriev I.V."/>
        </authorList>
    </citation>
    <scope>NUCLEOTIDE SEQUENCE [LARGE SCALE GENOMIC DNA]</scope>
    <source>
        <strain evidence="1 2">PL171</strain>
    </source>
</reference>
<dbReference type="AlphaFoldDB" id="A0A1Y2H3U9"/>
<sequence>MRSVMERKRPPNCLDQVVTADGIKLLPSEVMDATAAHWQGCFGQEEHGNVDQAPASIRRALQPLHWIHESWWDGVEKEVIPEDIAHVLCSIDIDKAPGATGLRHRHYAALGTIGHKILARLFTDMYLADWVPSEWRYGVIYLTPKKAEGYTGDV</sequence>
<feature type="non-terminal residue" evidence="1">
    <location>
        <position position="154"/>
    </location>
</feature>
<comment type="caution">
    <text evidence="1">The sequence shown here is derived from an EMBL/GenBank/DDBJ whole genome shotgun (WGS) entry which is preliminary data.</text>
</comment>
<dbReference type="Proteomes" id="UP000193411">
    <property type="component" value="Unassembled WGS sequence"/>
</dbReference>
<gene>
    <name evidence="1" type="ORF">BCR44DRAFT_1453475</name>
</gene>
<accession>A0A1Y2H3U9</accession>
<dbReference type="EMBL" id="MCFL01000275">
    <property type="protein sequence ID" value="ORZ29228.1"/>
    <property type="molecule type" value="Genomic_DNA"/>
</dbReference>
<keyword evidence="2" id="KW-1185">Reference proteome</keyword>
<organism evidence="1 2">
    <name type="scientific">Catenaria anguillulae PL171</name>
    <dbReference type="NCBI Taxonomy" id="765915"/>
    <lineage>
        <taxon>Eukaryota</taxon>
        <taxon>Fungi</taxon>
        <taxon>Fungi incertae sedis</taxon>
        <taxon>Blastocladiomycota</taxon>
        <taxon>Blastocladiomycetes</taxon>
        <taxon>Blastocladiales</taxon>
        <taxon>Catenariaceae</taxon>
        <taxon>Catenaria</taxon>
    </lineage>
</organism>
<proteinExistence type="predicted"/>
<evidence type="ECO:0000313" key="1">
    <source>
        <dbReference type="EMBL" id="ORZ29228.1"/>
    </source>
</evidence>
<name>A0A1Y2H3U9_9FUNG</name>
<evidence type="ECO:0000313" key="2">
    <source>
        <dbReference type="Proteomes" id="UP000193411"/>
    </source>
</evidence>
<protein>
    <submittedName>
        <fullName evidence="1">Uncharacterized protein</fullName>
    </submittedName>
</protein>